<dbReference type="InterPro" id="IPR018750">
    <property type="entry name" value="DUF2306_membrane"/>
</dbReference>
<feature type="transmembrane region" description="Helical" evidence="1">
    <location>
        <begin position="18"/>
        <end position="35"/>
    </location>
</feature>
<feature type="transmembrane region" description="Helical" evidence="1">
    <location>
        <begin position="157"/>
        <end position="178"/>
    </location>
</feature>
<evidence type="ECO:0000313" key="2">
    <source>
        <dbReference type="EMBL" id="TCD28762.1"/>
    </source>
</evidence>
<feature type="transmembrane region" description="Helical" evidence="1">
    <location>
        <begin position="190"/>
        <end position="209"/>
    </location>
</feature>
<dbReference type="Proteomes" id="UP000293925">
    <property type="component" value="Unassembled WGS sequence"/>
</dbReference>
<dbReference type="EMBL" id="SJSO01000003">
    <property type="protein sequence ID" value="TCD28762.1"/>
    <property type="molecule type" value="Genomic_DNA"/>
</dbReference>
<dbReference type="OrthoDB" id="6385003at2"/>
<proteinExistence type="predicted"/>
<keyword evidence="3" id="KW-1185">Reference proteome</keyword>
<dbReference type="RefSeq" id="WP_131527933.1">
    <property type="nucleotide sequence ID" value="NZ_SJSO01000003.1"/>
</dbReference>
<sequence length="214" mass="24642">MAKNISTTKTLKIERTDIVSIAIFAVVLFLTWQFMHRADHFLLLTREALGKYFKLKWILIAHITAGGGSLVLGLLQFWPKLRDWNLKVHRVIGFLYLIAVLVSSVCAVILAFTTAREVNWAYAFSLQIWVSVWISSTAIAYYAAIKRRFTHHREWMTRSYIVTLAFIISGLVLKIPFIQSFGSFADISPSLFWMGWSLPLYLYQILLGFKKKTS</sequence>
<protein>
    <submittedName>
        <fullName evidence="2">DUF2306 domain-containing protein</fullName>
    </submittedName>
</protein>
<gene>
    <name evidence="2" type="ORF">EZ456_05105</name>
</gene>
<feature type="transmembrane region" description="Helical" evidence="1">
    <location>
        <begin position="120"/>
        <end position="145"/>
    </location>
</feature>
<accession>A0A4R0PZS1</accession>
<keyword evidence="1" id="KW-1133">Transmembrane helix</keyword>
<reference evidence="2 3" key="1">
    <citation type="submission" date="2019-02" db="EMBL/GenBank/DDBJ databases">
        <title>Pedobacter sp. RP-3-21 sp. nov., isolated from Arctic soil.</title>
        <authorList>
            <person name="Dahal R.H."/>
        </authorList>
    </citation>
    <scope>NUCLEOTIDE SEQUENCE [LARGE SCALE GENOMIC DNA]</scope>
    <source>
        <strain evidence="2 3">RP-3-21</strain>
    </source>
</reference>
<feature type="transmembrane region" description="Helical" evidence="1">
    <location>
        <begin position="55"/>
        <end position="79"/>
    </location>
</feature>
<dbReference type="AlphaFoldDB" id="A0A4R0PZS1"/>
<evidence type="ECO:0000313" key="3">
    <source>
        <dbReference type="Proteomes" id="UP000293925"/>
    </source>
</evidence>
<evidence type="ECO:0000256" key="1">
    <source>
        <dbReference type="SAM" id="Phobius"/>
    </source>
</evidence>
<keyword evidence="1" id="KW-0472">Membrane</keyword>
<feature type="transmembrane region" description="Helical" evidence="1">
    <location>
        <begin position="91"/>
        <end position="114"/>
    </location>
</feature>
<organism evidence="2 3">
    <name type="scientific">Pedobacter psychrodurus</name>
    <dbReference type="NCBI Taxonomy" id="2530456"/>
    <lineage>
        <taxon>Bacteria</taxon>
        <taxon>Pseudomonadati</taxon>
        <taxon>Bacteroidota</taxon>
        <taxon>Sphingobacteriia</taxon>
        <taxon>Sphingobacteriales</taxon>
        <taxon>Sphingobacteriaceae</taxon>
        <taxon>Pedobacter</taxon>
    </lineage>
</organism>
<comment type="caution">
    <text evidence="2">The sequence shown here is derived from an EMBL/GenBank/DDBJ whole genome shotgun (WGS) entry which is preliminary data.</text>
</comment>
<keyword evidence="1" id="KW-0812">Transmembrane</keyword>
<dbReference type="Pfam" id="PF10067">
    <property type="entry name" value="DUF2306"/>
    <property type="match status" value="1"/>
</dbReference>
<name>A0A4R0PZS1_9SPHI</name>